<dbReference type="InterPro" id="IPR013830">
    <property type="entry name" value="SGNH_hydro"/>
</dbReference>
<protein>
    <recommendedName>
        <fullName evidence="3">SGNH hydrolase-type esterase domain-containing protein</fullName>
    </recommendedName>
</protein>
<keyword evidence="2" id="KW-0378">Hydrolase</keyword>
<evidence type="ECO:0000256" key="1">
    <source>
        <dbReference type="ARBA" id="ARBA00008668"/>
    </source>
</evidence>
<dbReference type="GO" id="GO:0016788">
    <property type="term" value="F:hydrolase activity, acting on ester bonds"/>
    <property type="evidence" value="ECO:0007669"/>
    <property type="project" value="UniProtKB-ARBA"/>
</dbReference>
<evidence type="ECO:0000313" key="4">
    <source>
        <dbReference type="EMBL" id="ALJ01106.1"/>
    </source>
</evidence>
<keyword evidence="5" id="KW-1185">Reference proteome</keyword>
<dbReference type="Gene3D" id="3.40.50.1110">
    <property type="entry name" value="SGNH hydrolase"/>
    <property type="match status" value="1"/>
</dbReference>
<dbReference type="Proteomes" id="UP000061382">
    <property type="component" value="Chromosome"/>
</dbReference>
<dbReference type="PATRIC" id="fig|512763.3.peg.255"/>
<dbReference type="OrthoDB" id="9807041at2"/>
<dbReference type="InterPro" id="IPR036514">
    <property type="entry name" value="SGNH_hydro_sf"/>
</dbReference>
<dbReference type="Pfam" id="PF13472">
    <property type="entry name" value="Lipase_GDSL_2"/>
    <property type="match status" value="1"/>
</dbReference>
<comment type="similarity">
    <text evidence="1">Belongs to the 'GDSL' lipolytic enzyme family.</text>
</comment>
<evidence type="ECO:0000256" key="2">
    <source>
        <dbReference type="ARBA" id="ARBA00022801"/>
    </source>
</evidence>
<organism evidence="4 5">
    <name type="scientific">Rufibacter tibetensis</name>
    <dbReference type="NCBI Taxonomy" id="512763"/>
    <lineage>
        <taxon>Bacteria</taxon>
        <taxon>Pseudomonadati</taxon>
        <taxon>Bacteroidota</taxon>
        <taxon>Cytophagia</taxon>
        <taxon>Cytophagales</taxon>
        <taxon>Hymenobacteraceae</taxon>
        <taxon>Rufibacter</taxon>
    </lineage>
</organism>
<gene>
    <name evidence="4" type="ORF">DC20_01150</name>
</gene>
<dbReference type="KEGG" id="rti:DC20_01150"/>
<dbReference type="InterPro" id="IPR037459">
    <property type="entry name" value="RhgT-like"/>
</dbReference>
<accession>A0A0P0CWG5</accession>
<feature type="domain" description="SGNH hydrolase-type esterase" evidence="3">
    <location>
        <begin position="28"/>
        <end position="196"/>
    </location>
</feature>
<name>A0A0P0CWG5_9BACT</name>
<reference evidence="4 5" key="1">
    <citation type="submission" date="2015-08" db="EMBL/GenBank/DDBJ databases">
        <title>Complete genome sequence of Rufibacter tibetensis strain 1351t, a radiation-resistant bacterium from tibet plateau.</title>
        <authorList>
            <person name="Dai J."/>
        </authorList>
    </citation>
    <scope>NUCLEOTIDE SEQUENCE [LARGE SCALE GENOMIC DNA]</scope>
    <source>
        <strain evidence="4 5">1351</strain>
    </source>
</reference>
<sequence length="245" mass="27520">MKGSTLAISLLLFLLFAFTKKERSSIWLIGDSTMAWKKPERDPESGWGEGLKQLVNEKATVRNHAASGRSSRSFVAEKRWAAVLDSIQPGDYVIMQFGHNDEKPEPKLYTDPSTSYKEFLKKFIDETRAKKGIPVVCSPIVRRHFDGQVNLVDTHGDYTKAAREVAMENNVHFVDLEAASRKVVAELGPEKSKSLFVFCAPGECRRSSKGVQDSTHLNHQGALQVAQLFAEEAKKQKIPLRKFLK</sequence>
<dbReference type="CDD" id="cd01821">
    <property type="entry name" value="Rhamnogalacturan_acetylesterase_like"/>
    <property type="match status" value="1"/>
</dbReference>
<dbReference type="SUPFAM" id="SSF52266">
    <property type="entry name" value="SGNH hydrolase"/>
    <property type="match status" value="1"/>
</dbReference>
<dbReference type="EMBL" id="CP012643">
    <property type="protein sequence ID" value="ALJ01106.1"/>
    <property type="molecule type" value="Genomic_DNA"/>
</dbReference>
<dbReference type="STRING" id="512763.DC20_01150"/>
<evidence type="ECO:0000313" key="5">
    <source>
        <dbReference type="Proteomes" id="UP000061382"/>
    </source>
</evidence>
<evidence type="ECO:0000259" key="3">
    <source>
        <dbReference type="Pfam" id="PF13472"/>
    </source>
</evidence>
<dbReference type="PANTHER" id="PTHR43695">
    <property type="entry name" value="PUTATIVE (AFU_ORTHOLOGUE AFUA_2G17250)-RELATED"/>
    <property type="match status" value="1"/>
</dbReference>
<dbReference type="PANTHER" id="PTHR43695:SF1">
    <property type="entry name" value="RHAMNOGALACTURONAN ACETYLESTERASE"/>
    <property type="match status" value="1"/>
</dbReference>
<proteinExistence type="inferred from homology"/>
<dbReference type="AlphaFoldDB" id="A0A0P0CWG5"/>